<dbReference type="eggNOG" id="COG0663">
    <property type="taxonomic scope" value="Bacteria"/>
</dbReference>
<organism evidence="1 2">
    <name type="scientific">Desulforamulus reducens (strain ATCC BAA-1160 / DSM 100696 / MI-1)</name>
    <name type="common">Desulfotomaculum reducens</name>
    <dbReference type="NCBI Taxonomy" id="349161"/>
    <lineage>
        <taxon>Bacteria</taxon>
        <taxon>Bacillati</taxon>
        <taxon>Bacillota</taxon>
        <taxon>Clostridia</taxon>
        <taxon>Eubacteriales</taxon>
        <taxon>Peptococcaceae</taxon>
        <taxon>Desulforamulus</taxon>
    </lineage>
</organism>
<keyword evidence="2" id="KW-1185">Reference proteome</keyword>
<name>A4J1S1_DESRM</name>
<dbReference type="CDD" id="cd04645">
    <property type="entry name" value="LbH_gamma_CA_like"/>
    <property type="match status" value="1"/>
</dbReference>
<dbReference type="Gene3D" id="2.160.10.10">
    <property type="entry name" value="Hexapeptide repeat proteins"/>
    <property type="match status" value="1"/>
</dbReference>
<dbReference type="KEGG" id="drm:Dred_0478"/>
<dbReference type="PANTHER" id="PTHR13061:SF29">
    <property type="entry name" value="GAMMA CARBONIC ANHYDRASE-LIKE 1, MITOCHONDRIAL-RELATED"/>
    <property type="match status" value="1"/>
</dbReference>
<proteinExistence type="predicted"/>
<dbReference type="InterPro" id="IPR001451">
    <property type="entry name" value="Hexapep"/>
</dbReference>
<dbReference type="InterPro" id="IPR047324">
    <property type="entry name" value="LbH_gamma_CA-like"/>
</dbReference>
<reference evidence="1 2" key="1">
    <citation type="submission" date="2007-03" db="EMBL/GenBank/DDBJ databases">
        <title>Complete sequence of Desulfotomaculum reducens MI-1.</title>
        <authorList>
            <consortium name="US DOE Joint Genome Institute"/>
            <person name="Copeland A."/>
            <person name="Lucas S."/>
            <person name="Lapidus A."/>
            <person name="Barry K."/>
            <person name="Detter J.C."/>
            <person name="Glavina del Rio T."/>
            <person name="Hammon N."/>
            <person name="Israni S."/>
            <person name="Dalin E."/>
            <person name="Tice H."/>
            <person name="Pitluck S."/>
            <person name="Sims D."/>
            <person name="Brettin T."/>
            <person name="Bruce D."/>
            <person name="Han C."/>
            <person name="Tapia R."/>
            <person name="Schmutz J."/>
            <person name="Larimer F."/>
            <person name="Land M."/>
            <person name="Hauser L."/>
            <person name="Kyrpides N."/>
            <person name="Kim E."/>
            <person name="Tebo B.M."/>
            <person name="Richardson P."/>
        </authorList>
    </citation>
    <scope>NUCLEOTIDE SEQUENCE [LARGE SCALE GENOMIC DNA]</scope>
    <source>
        <strain evidence="1 2">MI-1</strain>
    </source>
</reference>
<dbReference type="PANTHER" id="PTHR13061">
    <property type="entry name" value="DYNACTIN SUBUNIT P25"/>
    <property type="match status" value="1"/>
</dbReference>
<dbReference type="InterPro" id="IPR050484">
    <property type="entry name" value="Transf_Hexapept/Carb_Anhydrase"/>
</dbReference>
<dbReference type="RefSeq" id="WP_011876861.1">
    <property type="nucleotide sequence ID" value="NC_009253.1"/>
</dbReference>
<evidence type="ECO:0000313" key="2">
    <source>
        <dbReference type="Proteomes" id="UP000001556"/>
    </source>
</evidence>
<dbReference type="AlphaFoldDB" id="A4J1S1"/>
<dbReference type="Pfam" id="PF00132">
    <property type="entry name" value="Hexapep"/>
    <property type="match status" value="2"/>
</dbReference>
<dbReference type="HOGENOM" id="CLU_064827_4_1_9"/>
<evidence type="ECO:0000313" key="1">
    <source>
        <dbReference type="EMBL" id="ABO49024.1"/>
    </source>
</evidence>
<protein>
    <submittedName>
        <fullName evidence="1">Anhydrase, family 3 protein</fullName>
    </submittedName>
</protein>
<dbReference type="STRING" id="349161.Dred_0478"/>
<sequence>MILPYLEYSPHIHPSVYIAPTATVVGHVEIHEHASIWYNAVIRGDVDRISIGKKTNIQDGCMLHQDAGFPLLIGENVTVGHHTILHGCTIGDRCLIGMGAIILNGAYIGSESLIGAGTLVKEGQEIPPGVLAVGSPARVVRKLTEEEKQKLSQSAQHYFNMAEKHSISQK</sequence>
<dbReference type="OrthoDB" id="9803036at2"/>
<dbReference type="EMBL" id="CP000612">
    <property type="protein sequence ID" value="ABO49024.1"/>
    <property type="molecule type" value="Genomic_DNA"/>
</dbReference>
<gene>
    <name evidence="1" type="ordered locus">Dred_0478</name>
</gene>
<dbReference type="SUPFAM" id="SSF51161">
    <property type="entry name" value="Trimeric LpxA-like enzymes"/>
    <property type="match status" value="1"/>
</dbReference>
<dbReference type="Proteomes" id="UP000001556">
    <property type="component" value="Chromosome"/>
</dbReference>
<accession>A4J1S1</accession>
<dbReference type="InterPro" id="IPR011004">
    <property type="entry name" value="Trimer_LpxA-like_sf"/>
</dbReference>